<dbReference type="InterPro" id="IPR051465">
    <property type="entry name" value="Cell_Envelope_Struct_Comp"/>
</dbReference>
<dbReference type="PROSITE" id="PS51272">
    <property type="entry name" value="SLH"/>
    <property type="match status" value="2"/>
</dbReference>
<dbReference type="Pfam" id="PF00395">
    <property type="entry name" value="SLH"/>
    <property type="match status" value="2"/>
</dbReference>
<dbReference type="EMBL" id="JANQBD010000028">
    <property type="protein sequence ID" value="MCR8635516.1"/>
    <property type="molecule type" value="Genomic_DNA"/>
</dbReference>
<reference evidence="2 3" key="1">
    <citation type="submission" date="2022-08" db="EMBL/GenBank/DDBJ databases">
        <title>Paenibacillus endoradicis sp. nov., Paenibacillus radicibacter sp. nov and Paenibacillus pararadicis sp. nov., three cold-adapted plant growth-promoting bacteria isolated from root of Larix gmelinii in Great Khingan.</title>
        <authorList>
            <person name="Xue H."/>
        </authorList>
    </citation>
    <scope>NUCLEOTIDE SEQUENCE [LARGE SCALE GENOMIC DNA]</scope>
    <source>
        <strain evidence="2 3">N5-1-1-5</strain>
    </source>
</reference>
<evidence type="ECO:0000313" key="2">
    <source>
        <dbReference type="EMBL" id="MCR8635516.1"/>
    </source>
</evidence>
<dbReference type="RefSeq" id="WP_258217062.1">
    <property type="nucleotide sequence ID" value="NZ_JANQBD010000028.1"/>
</dbReference>
<protein>
    <submittedName>
        <fullName evidence="2">S-layer homology domain-containing protein</fullName>
    </submittedName>
</protein>
<dbReference type="PANTHER" id="PTHR43308">
    <property type="entry name" value="OUTER MEMBRANE PROTEIN ALPHA-RELATED"/>
    <property type="match status" value="1"/>
</dbReference>
<comment type="caution">
    <text evidence="2">The sequence shown here is derived from an EMBL/GenBank/DDBJ whole genome shotgun (WGS) entry which is preliminary data.</text>
</comment>
<sequence length="340" mass="38226">MELTVFKKCLIIMTTITTLASPITASAERTSFVDVNSSNSYDSYIQSLMQKGVIDGKEAGTFAPRDAITRAEFLKMIVVGFQLSLDRGHFHFFDLDGHWAAQYVQTAWNHGIIEGTAEYRFTPDAFIRRDEAAVIIWRLLQQKGVKPSEQNFASAVPLEDWAREGVTQCLAKNLFGIPFSSGTLQDALSREQAAALIDTSMKISNQQLYSDPKGQAPSEIYENTQYGFSLKIPKSWEGKYDITDTAPTSAGHNIDFINKSTKYGILFTISVWSKKFWEENKEEINGQIRATKIGEKGDQVYVFHTPTDVQYDPADEKSMADYLSMFKDVEAIKGSFEKGY</sequence>
<evidence type="ECO:0000259" key="1">
    <source>
        <dbReference type="PROSITE" id="PS51272"/>
    </source>
</evidence>
<organism evidence="2 3">
    <name type="scientific">Paenibacillus radicis</name>
    <name type="common">ex Xue et al. 2023</name>
    <dbReference type="NCBI Taxonomy" id="2972489"/>
    <lineage>
        <taxon>Bacteria</taxon>
        <taxon>Bacillati</taxon>
        <taxon>Bacillota</taxon>
        <taxon>Bacilli</taxon>
        <taxon>Bacillales</taxon>
        <taxon>Paenibacillaceae</taxon>
        <taxon>Paenibacillus</taxon>
    </lineage>
</organism>
<evidence type="ECO:0000313" key="3">
    <source>
        <dbReference type="Proteomes" id="UP001300012"/>
    </source>
</evidence>
<dbReference type="InterPro" id="IPR001119">
    <property type="entry name" value="SLH_dom"/>
</dbReference>
<dbReference type="Proteomes" id="UP001300012">
    <property type="component" value="Unassembled WGS sequence"/>
</dbReference>
<name>A0ABT1YQQ5_9BACL</name>
<keyword evidence="3" id="KW-1185">Reference proteome</keyword>
<gene>
    <name evidence="2" type="ORF">NV381_30355</name>
</gene>
<feature type="domain" description="SLH" evidence="1">
    <location>
        <begin position="87"/>
        <end position="150"/>
    </location>
</feature>
<accession>A0ABT1YQQ5</accession>
<feature type="domain" description="SLH" evidence="1">
    <location>
        <begin position="28"/>
        <end position="86"/>
    </location>
</feature>
<proteinExistence type="predicted"/>